<evidence type="ECO:0000313" key="3">
    <source>
        <dbReference type="EMBL" id="PXZ03985.1"/>
    </source>
</evidence>
<feature type="domain" description="DUF4878" evidence="2">
    <location>
        <begin position="21"/>
        <end position="133"/>
    </location>
</feature>
<reference evidence="3 4" key="1">
    <citation type="submission" date="2018-05" db="EMBL/GenBank/DDBJ databases">
        <title>Reference genomes for bee gut microbiota database.</title>
        <authorList>
            <person name="Ellegaard K.M."/>
        </authorList>
    </citation>
    <scope>NUCLEOTIDE SEQUENCE [LARGE SCALE GENOMIC DNA]</scope>
    <source>
        <strain evidence="3 4">ESL0177</strain>
    </source>
</reference>
<organism evidence="3 4">
    <name type="scientific">Gilliamella apicola</name>
    <dbReference type="NCBI Taxonomy" id="1196095"/>
    <lineage>
        <taxon>Bacteria</taxon>
        <taxon>Pseudomonadati</taxon>
        <taxon>Pseudomonadota</taxon>
        <taxon>Gammaproteobacteria</taxon>
        <taxon>Orbales</taxon>
        <taxon>Orbaceae</taxon>
        <taxon>Gilliamella</taxon>
    </lineage>
</organism>
<dbReference type="PROSITE" id="PS51257">
    <property type="entry name" value="PROKAR_LIPOPROTEIN"/>
    <property type="match status" value="1"/>
</dbReference>
<name>A0A2V4DTF5_9GAMM</name>
<dbReference type="InterPro" id="IPR024267">
    <property type="entry name" value="DUF4878"/>
</dbReference>
<sequence>MKRLTQYIGILFFTLLAVACSSGESSPEKVAEKYVNAMYSGDADSIMKMIDVPDSEKSSQISMMVKGKLQDSVIKAKAYAENHGGVDKVEYQPTKYLNDDKTRAVVEINVIFKDSKNKNEKLKLIKVDGNWFIELGY</sequence>
<dbReference type="Gene3D" id="3.10.450.50">
    <property type="match status" value="1"/>
</dbReference>
<dbReference type="RefSeq" id="WP_110423360.1">
    <property type="nucleotide sequence ID" value="NZ_QGLP01000005.1"/>
</dbReference>
<dbReference type="AlphaFoldDB" id="A0A2V4DTF5"/>
<evidence type="ECO:0000259" key="2">
    <source>
        <dbReference type="Pfam" id="PF12870"/>
    </source>
</evidence>
<feature type="chain" id="PRO_5015928350" description="DUF4878 domain-containing protein" evidence="1">
    <location>
        <begin position="20"/>
        <end position="137"/>
    </location>
</feature>
<protein>
    <recommendedName>
        <fullName evidence="2">DUF4878 domain-containing protein</fullName>
    </recommendedName>
</protein>
<proteinExistence type="predicted"/>
<comment type="caution">
    <text evidence="3">The sequence shown here is derived from an EMBL/GenBank/DDBJ whole genome shotgun (WGS) entry which is preliminary data.</text>
</comment>
<accession>A0A2V4DTF5</accession>
<evidence type="ECO:0000256" key="1">
    <source>
        <dbReference type="SAM" id="SignalP"/>
    </source>
</evidence>
<evidence type="ECO:0000313" key="4">
    <source>
        <dbReference type="Proteomes" id="UP000247483"/>
    </source>
</evidence>
<feature type="signal peptide" evidence="1">
    <location>
        <begin position="1"/>
        <end position="19"/>
    </location>
</feature>
<gene>
    <name evidence="3" type="ORF">DKK79_06300</name>
</gene>
<keyword evidence="1" id="KW-0732">Signal</keyword>
<dbReference type="Pfam" id="PF12870">
    <property type="entry name" value="DUF4878"/>
    <property type="match status" value="1"/>
</dbReference>
<dbReference type="Proteomes" id="UP000247483">
    <property type="component" value="Unassembled WGS sequence"/>
</dbReference>
<dbReference type="EMBL" id="QGLP01000005">
    <property type="protein sequence ID" value="PXZ03985.1"/>
    <property type="molecule type" value="Genomic_DNA"/>
</dbReference>